<comment type="similarity">
    <text evidence="1">Belongs to the UPF0047 family.</text>
</comment>
<dbReference type="RefSeq" id="WP_005221507.1">
    <property type="nucleotide sequence ID" value="NZ_CP007031.1"/>
</dbReference>
<dbReference type="PANTHER" id="PTHR30615">
    <property type="entry name" value="UNCHARACTERIZED PROTEIN YJBQ-RELATED"/>
    <property type="match status" value="1"/>
</dbReference>
<dbReference type="Proteomes" id="UP000005275">
    <property type="component" value="Chromosome"/>
</dbReference>
<dbReference type="NCBIfam" id="TIGR00149">
    <property type="entry name" value="TIGR00149_YjbQ"/>
    <property type="match status" value="1"/>
</dbReference>
<evidence type="ECO:0000313" key="3">
    <source>
        <dbReference type="Proteomes" id="UP000005275"/>
    </source>
</evidence>
<dbReference type="HOGENOM" id="CLU_096980_1_2_6"/>
<dbReference type="InterPro" id="IPR035917">
    <property type="entry name" value="YjbQ-like_sf"/>
</dbReference>
<dbReference type="STRING" id="765910.MARPU_13220"/>
<dbReference type="Pfam" id="PF01894">
    <property type="entry name" value="YjbQ"/>
    <property type="match status" value="1"/>
</dbReference>
<proteinExistence type="inferred from homology"/>
<dbReference type="Gene3D" id="2.60.120.460">
    <property type="entry name" value="YjbQ-like"/>
    <property type="match status" value="1"/>
</dbReference>
<dbReference type="eggNOG" id="COG0432">
    <property type="taxonomic scope" value="Bacteria"/>
</dbReference>
<dbReference type="EMBL" id="CP007031">
    <property type="protein sequence ID" value="AHF04693.1"/>
    <property type="molecule type" value="Genomic_DNA"/>
</dbReference>
<reference evidence="2 3" key="1">
    <citation type="submission" date="2013-12" db="EMBL/GenBank/DDBJ databases">
        <authorList>
            <consortium name="DOE Joint Genome Institute"/>
            <person name="Bryant D.A."/>
            <person name="Huntemann M."/>
            <person name="Han J."/>
            <person name="Chen A."/>
            <person name="Kyrpides N."/>
            <person name="Mavromatis K."/>
            <person name="Markowitz V."/>
            <person name="Palaniappan K."/>
            <person name="Ivanova N."/>
            <person name="Schaumberg A."/>
            <person name="Pati A."/>
            <person name="Liolios K."/>
            <person name="Nordberg H.P."/>
            <person name="Cantor M.N."/>
            <person name="Hua S.X."/>
            <person name="Woyke T."/>
        </authorList>
    </citation>
    <scope>NUCLEOTIDE SEQUENCE [LARGE SCALE GENOMIC DNA]</scope>
    <source>
        <strain evidence="2 3">984</strain>
    </source>
</reference>
<evidence type="ECO:0000256" key="1">
    <source>
        <dbReference type="ARBA" id="ARBA00005534"/>
    </source>
</evidence>
<dbReference type="PANTHER" id="PTHR30615:SF8">
    <property type="entry name" value="UPF0047 PROTEIN C4A8.02C"/>
    <property type="match status" value="1"/>
</dbReference>
<dbReference type="OrthoDB" id="9801725at2"/>
<sequence length="142" mass="15859">MHFHSRRLSLRTTAPIEIIDITAEVQATFARESIRAGTVTLHSPHTTAFVSLNERETMLQQDMLEFLTRLAPKGAGYGHDRAPVDGRENAHAHLIGLFMNASESIPVDNGELLLGRWQSIFFVELDGPREARTLNIQISGVR</sequence>
<accession>W0E595</accession>
<dbReference type="AlphaFoldDB" id="W0E595"/>
<dbReference type="PIRSF" id="PIRSF004681">
    <property type="entry name" value="UCP004681"/>
    <property type="match status" value="1"/>
</dbReference>
<name>W0E595_MARPU</name>
<protein>
    <recommendedName>
        <fullName evidence="4">Secondary thiamine-phosphate synthase enzyme</fullName>
    </recommendedName>
</protein>
<evidence type="ECO:0008006" key="4">
    <source>
        <dbReference type="Google" id="ProtNLM"/>
    </source>
</evidence>
<dbReference type="KEGG" id="mpur:MARPU_13220"/>
<dbReference type="InterPro" id="IPR001602">
    <property type="entry name" value="UPF0047_YjbQ-like"/>
</dbReference>
<dbReference type="SUPFAM" id="SSF111038">
    <property type="entry name" value="YjbQ-like"/>
    <property type="match status" value="1"/>
</dbReference>
<organism evidence="2 3">
    <name type="scientific">Marichromatium purpuratum 984</name>
    <dbReference type="NCBI Taxonomy" id="765910"/>
    <lineage>
        <taxon>Bacteria</taxon>
        <taxon>Pseudomonadati</taxon>
        <taxon>Pseudomonadota</taxon>
        <taxon>Gammaproteobacteria</taxon>
        <taxon>Chromatiales</taxon>
        <taxon>Chromatiaceae</taxon>
        <taxon>Marichromatium</taxon>
    </lineage>
</organism>
<evidence type="ECO:0000313" key="2">
    <source>
        <dbReference type="EMBL" id="AHF04693.1"/>
    </source>
</evidence>
<gene>
    <name evidence="2" type="ORF">MARPU_13220</name>
</gene>
<keyword evidence="3" id="KW-1185">Reference proteome</keyword>